<reference evidence="2 3" key="1">
    <citation type="submission" date="2017-12" db="EMBL/GenBank/DDBJ databases">
        <authorList>
            <person name="Pombert J.-F."/>
            <person name="Haag K.L."/>
            <person name="Ebert D."/>
        </authorList>
    </citation>
    <scope>NUCLEOTIDE SEQUENCE [LARGE SCALE GENOMIC DNA]</scope>
    <source>
        <strain evidence="2">IL-BN-2</strain>
    </source>
</reference>
<name>A0A4Q9L6V7_9MICR</name>
<feature type="signal peptide" evidence="1">
    <location>
        <begin position="1"/>
        <end position="18"/>
    </location>
</feature>
<keyword evidence="1" id="KW-0732">Signal</keyword>
<organism evidence="2 3">
    <name type="scientific">Hamiltosporidium magnivora</name>
    <dbReference type="NCBI Taxonomy" id="148818"/>
    <lineage>
        <taxon>Eukaryota</taxon>
        <taxon>Fungi</taxon>
        <taxon>Fungi incertae sedis</taxon>
        <taxon>Microsporidia</taxon>
        <taxon>Dubosqiidae</taxon>
        <taxon>Hamiltosporidium</taxon>
    </lineage>
</organism>
<evidence type="ECO:0000313" key="3">
    <source>
        <dbReference type="Proteomes" id="UP000293045"/>
    </source>
</evidence>
<proteinExistence type="predicted"/>
<feature type="chain" id="PRO_5020574074" evidence="1">
    <location>
        <begin position="19"/>
        <end position="419"/>
    </location>
</feature>
<dbReference type="AlphaFoldDB" id="A0A4Q9L6V7"/>
<gene>
    <name evidence="2" type="ORF">CWI39_0998p0010</name>
</gene>
<evidence type="ECO:0000313" key="2">
    <source>
        <dbReference type="EMBL" id="TBU03264.1"/>
    </source>
</evidence>
<protein>
    <submittedName>
        <fullName evidence="2">Uncharacterized protein</fullName>
    </submittedName>
</protein>
<dbReference type="EMBL" id="PIXR01000998">
    <property type="protein sequence ID" value="TBU03264.1"/>
    <property type="molecule type" value="Genomic_DNA"/>
</dbReference>
<dbReference type="VEuPathDB" id="MicrosporidiaDB:CWI36_1868p0010"/>
<dbReference type="VEuPathDB" id="MicrosporidiaDB:CWI39_0998p0010"/>
<accession>A0A4Q9L6V7</accession>
<evidence type="ECO:0000256" key="1">
    <source>
        <dbReference type="SAM" id="SignalP"/>
    </source>
</evidence>
<comment type="caution">
    <text evidence="2">The sequence shown here is derived from an EMBL/GenBank/DDBJ whole genome shotgun (WGS) entry which is preliminary data.</text>
</comment>
<dbReference type="Proteomes" id="UP000293045">
    <property type="component" value="Unassembled WGS sequence"/>
</dbReference>
<sequence>MKKSVNLVSTLFLFLVKAHLYTLKNFDKDMEKKLKETYNMSERTLQNFSDSDFYDIKLDECRLTSEINELICQFIISSTSRNFKIFLDFDSKLQRAEKIPDALYFYGLKKLKQNNLAFEINYICEVKDNHSVYNKKHFVFPNKILSHVTNLLFNVTLIFRKFYTCLFSFGGISRRYSSGNYRFMIFDSDFKFKNIVGLPMKKLELQMEFSVRRDKAVTGTKLKLNGKLPKFQNINDYNSVLKEKIDLFSTLKKNYLIKAYWRFKSRVAENKNQKINTEVYYFQLEAFYSNCIQELNKSIDLDFINLISKKVYSIEYKSHCEGSFDSTHYSREITIYFSWHYMRSYFRFYREENSTKYIFKSSLFNHFELFEMIFDGYLNITDVKDKVKKNIIWKKGLIIDRYENICYKFLNELCCRIGM</sequence>